<protein>
    <submittedName>
        <fullName evidence="1">Uncharacterized protein</fullName>
    </submittedName>
</protein>
<dbReference type="EMBL" id="ASPP01018107">
    <property type="protein sequence ID" value="ETO16558.1"/>
    <property type="molecule type" value="Genomic_DNA"/>
</dbReference>
<organism evidence="1 2">
    <name type="scientific">Reticulomyxa filosa</name>
    <dbReference type="NCBI Taxonomy" id="46433"/>
    <lineage>
        <taxon>Eukaryota</taxon>
        <taxon>Sar</taxon>
        <taxon>Rhizaria</taxon>
        <taxon>Retaria</taxon>
        <taxon>Foraminifera</taxon>
        <taxon>Monothalamids</taxon>
        <taxon>Reticulomyxidae</taxon>
        <taxon>Reticulomyxa</taxon>
    </lineage>
</organism>
<reference evidence="1 2" key="1">
    <citation type="journal article" date="2013" name="Curr. Biol.">
        <title>The Genome of the Foraminiferan Reticulomyxa filosa.</title>
        <authorList>
            <person name="Glockner G."/>
            <person name="Hulsmann N."/>
            <person name="Schleicher M."/>
            <person name="Noegel A.A."/>
            <person name="Eichinger L."/>
            <person name="Gallinger C."/>
            <person name="Pawlowski J."/>
            <person name="Sierra R."/>
            <person name="Euteneuer U."/>
            <person name="Pillet L."/>
            <person name="Moustafa A."/>
            <person name="Platzer M."/>
            <person name="Groth M."/>
            <person name="Szafranski K."/>
            <person name="Schliwa M."/>
        </authorList>
    </citation>
    <scope>NUCLEOTIDE SEQUENCE [LARGE SCALE GENOMIC DNA]</scope>
</reference>
<dbReference type="AlphaFoldDB" id="X6MRC5"/>
<evidence type="ECO:0000313" key="2">
    <source>
        <dbReference type="Proteomes" id="UP000023152"/>
    </source>
</evidence>
<proteinExistence type="predicted"/>
<comment type="caution">
    <text evidence="1">The sequence shown here is derived from an EMBL/GenBank/DDBJ whole genome shotgun (WGS) entry which is preliminary data.</text>
</comment>
<evidence type="ECO:0000313" key="1">
    <source>
        <dbReference type="EMBL" id="ETO16558.1"/>
    </source>
</evidence>
<sequence>MINDAIVYSFQHINEIKVETELTKLFETLQFEKKDWILFSKRGYANYTTDQLRVEHTGVLWRQLNNLVQSEHLDESSITPFVLNIYQRALPNEIQTQIKEFVKRTSLGTMKDILKAWREVAYKQGQIKQDKNSQFGHLLEQHLPDNLFEYFPHQLLTWSYCAAAYQCAYQEWKKQDQQSTSLFTKIIGALFF</sequence>
<dbReference type="Proteomes" id="UP000023152">
    <property type="component" value="Unassembled WGS sequence"/>
</dbReference>
<gene>
    <name evidence="1" type="ORF">RFI_20780</name>
</gene>
<keyword evidence="2" id="KW-1185">Reference proteome</keyword>
<accession>X6MRC5</accession>
<name>X6MRC5_RETFI</name>